<dbReference type="InterPro" id="IPR000415">
    <property type="entry name" value="Nitroreductase-like"/>
</dbReference>
<evidence type="ECO:0000256" key="2">
    <source>
        <dbReference type="ARBA" id="ARBA00023002"/>
    </source>
</evidence>
<comment type="caution">
    <text evidence="4">The sequence shown here is derived from an EMBL/GenBank/DDBJ whole genome shotgun (WGS) entry which is preliminary data.</text>
</comment>
<evidence type="ECO:0000256" key="1">
    <source>
        <dbReference type="ARBA" id="ARBA00007118"/>
    </source>
</evidence>
<dbReference type="Gene3D" id="3.40.109.10">
    <property type="entry name" value="NADH Oxidase"/>
    <property type="match status" value="1"/>
</dbReference>
<reference evidence="5" key="1">
    <citation type="submission" date="2023-07" db="EMBL/GenBank/DDBJ databases">
        <title>Thauera sp. CAU 1555 isolated from sand of Yaerae Beach.</title>
        <authorList>
            <person name="Kim W."/>
        </authorList>
    </citation>
    <scope>NUCLEOTIDE SEQUENCE [LARGE SCALE GENOMIC DNA]</scope>
    <source>
        <strain evidence="5">CAU 1555</strain>
    </source>
</reference>
<evidence type="ECO:0000259" key="3">
    <source>
        <dbReference type="Pfam" id="PF00881"/>
    </source>
</evidence>
<keyword evidence="2" id="KW-0560">Oxidoreductase</keyword>
<evidence type="ECO:0000313" key="5">
    <source>
        <dbReference type="Proteomes" id="UP000603602"/>
    </source>
</evidence>
<keyword evidence="5" id="KW-1185">Reference proteome</keyword>
<dbReference type="CDD" id="cd02138">
    <property type="entry name" value="TdsD-like"/>
    <property type="match status" value="1"/>
</dbReference>
<dbReference type="PANTHER" id="PTHR43673">
    <property type="entry name" value="NAD(P)H NITROREDUCTASE YDGI-RELATED"/>
    <property type="match status" value="1"/>
</dbReference>
<sequence length="201" mass="22479">MPEAAQVRQPGYPIEPLFVKRWSPRAFDASSMARDDLMRMLEAARWAASAYNLQPWRFVYALRSDPVWPQWLDLLDPFNAAWAKDASALVFLFSDRLMPAREGSARQRSRSHSFDAGAAWAQLSLQATAMGYQAHAMGGIDVEAVRQALAAPEHFHVEIGIAIGRQALPVRLPPALRERELPSDRLPLPQLAFDTSFPRGA</sequence>
<dbReference type="SUPFAM" id="SSF55469">
    <property type="entry name" value="FMN-dependent nitroreductase-like"/>
    <property type="match status" value="1"/>
</dbReference>
<dbReference type="Pfam" id="PF00881">
    <property type="entry name" value="Nitroreductase"/>
    <property type="match status" value="1"/>
</dbReference>
<protein>
    <submittedName>
        <fullName evidence="4">Nitroreductase family protein</fullName>
    </submittedName>
</protein>
<organism evidence="4 5">
    <name type="scientific">Thauera sedimentorum</name>
    <dbReference type="NCBI Taxonomy" id="2767595"/>
    <lineage>
        <taxon>Bacteria</taxon>
        <taxon>Pseudomonadati</taxon>
        <taxon>Pseudomonadota</taxon>
        <taxon>Betaproteobacteria</taxon>
        <taxon>Rhodocyclales</taxon>
        <taxon>Zoogloeaceae</taxon>
        <taxon>Thauera</taxon>
    </lineage>
</organism>
<evidence type="ECO:0000313" key="4">
    <source>
        <dbReference type="EMBL" id="MBD8501802.1"/>
    </source>
</evidence>
<comment type="similarity">
    <text evidence="1">Belongs to the nitroreductase family.</text>
</comment>
<dbReference type="EMBL" id="JACYTO010000001">
    <property type="protein sequence ID" value="MBD8501802.1"/>
    <property type="molecule type" value="Genomic_DNA"/>
</dbReference>
<gene>
    <name evidence="4" type="ORF">IFO67_02800</name>
</gene>
<feature type="domain" description="Nitroreductase" evidence="3">
    <location>
        <begin position="20"/>
        <end position="164"/>
    </location>
</feature>
<proteinExistence type="inferred from homology"/>
<dbReference type="Proteomes" id="UP000603602">
    <property type="component" value="Unassembled WGS sequence"/>
</dbReference>
<dbReference type="PANTHER" id="PTHR43673:SF10">
    <property type="entry name" value="NADH DEHYDROGENASE_NAD(P)H NITROREDUCTASE XCC3605-RELATED"/>
    <property type="match status" value="1"/>
</dbReference>
<name>A0ABR9B8N2_9RHOO</name>
<accession>A0ABR9B8N2</accession>
<dbReference type="InterPro" id="IPR029479">
    <property type="entry name" value="Nitroreductase"/>
</dbReference>